<feature type="transmembrane region" description="Helical" evidence="5">
    <location>
        <begin position="350"/>
        <end position="371"/>
    </location>
</feature>
<evidence type="ECO:0000313" key="10">
    <source>
        <dbReference type="Proteomes" id="UP000281192"/>
    </source>
</evidence>
<keyword evidence="4 5" id="KW-0472">Membrane</keyword>
<proteinExistence type="predicted"/>
<feature type="transmembrane region" description="Helical" evidence="5">
    <location>
        <begin position="325"/>
        <end position="344"/>
    </location>
</feature>
<feature type="transmembrane region" description="Helical" evidence="5">
    <location>
        <begin position="99"/>
        <end position="117"/>
    </location>
</feature>
<evidence type="ECO:0000313" key="7">
    <source>
        <dbReference type="EMBL" id="AYV47402.1"/>
    </source>
</evidence>
<dbReference type="Pfam" id="PF07690">
    <property type="entry name" value="MFS_1"/>
    <property type="match status" value="1"/>
</dbReference>
<dbReference type="SUPFAM" id="SSF103473">
    <property type="entry name" value="MFS general substrate transporter"/>
    <property type="match status" value="1"/>
</dbReference>
<feature type="transmembrane region" description="Helical" evidence="5">
    <location>
        <begin position="138"/>
        <end position="159"/>
    </location>
</feature>
<dbReference type="PROSITE" id="PS50850">
    <property type="entry name" value="MFS"/>
    <property type="match status" value="1"/>
</dbReference>
<feature type="transmembrane region" description="Helical" evidence="5">
    <location>
        <begin position="292"/>
        <end position="313"/>
    </location>
</feature>
<dbReference type="PANTHER" id="PTHR23514">
    <property type="entry name" value="BYPASS OF STOP CODON PROTEIN 6"/>
    <property type="match status" value="1"/>
</dbReference>
<feature type="transmembrane region" description="Helical" evidence="5">
    <location>
        <begin position="165"/>
        <end position="184"/>
    </location>
</feature>
<feature type="transmembrane region" description="Helical" evidence="5">
    <location>
        <begin position="196"/>
        <end position="215"/>
    </location>
</feature>
<dbReference type="EMBL" id="PJRQ01000011">
    <property type="protein sequence ID" value="PLR18245.1"/>
    <property type="molecule type" value="Genomic_DNA"/>
</dbReference>
<dbReference type="Gene3D" id="1.20.1250.20">
    <property type="entry name" value="MFS general substrate transporter like domains"/>
    <property type="match status" value="2"/>
</dbReference>
<dbReference type="EMBL" id="CP026100">
    <property type="protein sequence ID" value="AYV47402.1"/>
    <property type="molecule type" value="Genomic_DNA"/>
</dbReference>
<dbReference type="InterPro" id="IPR051788">
    <property type="entry name" value="MFS_Transporter"/>
</dbReference>
<evidence type="ECO:0000256" key="1">
    <source>
        <dbReference type="ARBA" id="ARBA00004141"/>
    </source>
</evidence>
<evidence type="ECO:0000313" key="8">
    <source>
        <dbReference type="EMBL" id="PLR18245.1"/>
    </source>
</evidence>
<keyword evidence="10" id="KW-1185">Reference proteome</keyword>
<organism evidence="8 9">
    <name type="scientific">Caulobacter flavus</name>
    <dbReference type="NCBI Taxonomy" id="1679497"/>
    <lineage>
        <taxon>Bacteria</taxon>
        <taxon>Pseudomonadati</taxon>
        <taxon>Pseudomonadota</taxon>
        <taxon>Alphaproteobacteria</taxon>
        <taxon>Caulobacterales</taxon>
        <taxon>Caulobacteraceae</taxon>
        <taxon>Caulobacter</taxon>
    </lineage>
</organism>
<dbReference type="CDD" id="cd17393">
    <property type="entry name" value="MFS_MosC_like"/>
    <property type="match status" value="1"/>
</dbReference>
<protein>
    <submittedName>
        <fullName evidence="8">MFS transporter</fullName>
    </submittedName>
</protein>
<dbReference type="InterPro" id="IPR020846">
    <property type="entry name" value="MFS_dom"/>
</dbReference>
<evidence type="ECO:0000256" key="3">
    <source>
        <dbReference type="ARBA" id="ARBA00022989"/>
    </source>
</evidence>
<dbReference type="KEGG" id="cfh:C1707_14660"/>
<evidence type="ECO:0000256" key="2">
    <source>
        <dbReference type="ARBA" id="ARBA00022692"/>
    </source>
</evidence>
<dbReference type="AlphaFoldDB" id="A0A2N5CWR4"/>
<evidence type="ECO:0000313" key="9">
    <source>
        <dbReference type="Proteomes" id="UP000234483"/>
    </source>
</evidence>
<dbReference type="Proteomes" id="UP000281192">
    <property type="component" value="Chromosome"/>
</dbReference>
<reference evidence="7 10" key="2">
    <citation type="submission" date="2018-01" db="EMBL/GenBank/DDBJ databases">
        <title>Complete genome sequence of Caulobacter flavus RHGG3.</title>
        <authorList>
            <person name="Yang E."/>
        </authorList>
    </citation>
    <scope>NUCLEOTIDE SEQUENCE [LARGE SCALE GENOMIC DNA]</scope>
    <source>
        <strain evidence="7 10">RHGG3</strain>
    </source>
</reference>
<feature type="transmembrane region" description="Helical" evidence="5">
    <location>
        <begin position="268"/>
        <end position="286"/>
    </location>
</feature>
<keyword evidence="2 5" id="KW-0812">Transmembrane</keyword>
<gene>
    <name evidence="7" type="ORF">C1707_14660</name>
    <name evidence="8" type="ORF">CFHF_05655</name>
</gene>
<evidence type="ECO:0000256" key="5">
    <source>
        <dbReference type="SAM" id="Phobius"/>
    </source>
</evidence>
<dbReference type="GO" id="GO:0022857">
    <property type="term" value="F:transmembrane transporter activity"/>
    <property type="evidence" value="ECO:0007669"/>
    <property type="project" value="InterPro"/>
</dbReference>
<dbReference type="InterPro" id="IPR036259">
    <property type="entry name" value="MFS_trans_sf"/>
</dbReference>
<feature type="transmembrane region" description="Helical" evidence="5">
    <location>
        <begin position="43"/>
        <end position="63"/>
    </location>
</feature>
<dbReference type="RefSeq" id="WP_101712054.1">
    <property type="nucleotide sequence ID" value="NZ_CP026100.1"/>
</dbReference>
<accession>A0A2N5CWR4</accession>
<name>A0A2N5CWR4_9CAUL</name>
<feature type="transmembrane region" description="Helical" evidence="5">
    <location>
        <begin position="12"/>
        <end position="31"/>
    </location>
</feature>
<keyword evidence="3 5" id="KW-1133">Transmembrane helix</keyword>
<dbReference type="GO" id="GO:0016020">
    <property type="term" value="C:membrane"/>
    <property type="evidence" value="ECO:0007669"/>
    <property type="project" value="UniProtKB-SubCell"/>
</dbReference>
<dbReference type="Proteomes" id="UP000234483">
    <property type="component" value="Unassembled WGS sequence"/>
</dbReference>
<feature type="transmembrane region" description="Helical" evidence="5">
    <location>
        <begin position="235"/>
        <end position="256"/>
    </location>
</feature>
<dbReference type="InterPro" id="IPR011701">
    <property type="entry name" value="MFS"/>
</dbReference>
<feature type="domain" description="Major facilitator superfamily (MFS) profile" evidence="6">
    <location>
        <begin position="9"/>
        <end position="379"/>
    </location>
</feature>
<sequence length="385" mass="38458">MVTPSSAAARLATRLSFLVAGFGIASWAPLVPFAKARLAIDDGAMGLLLLCLGLGSVLTMSATGALSARFGSRPIIILGGLGVALFLPLLALAGSPLALGAALFVFGAALGSIDVAMNIHAVEVERASARPLMSGFHALFSIGGFAGASSMTLMLSLGLSPFMGVVANAVLMLAAMALAAPRLARGTGDADGAAFALPRGIVLLLSLLAAATFLAEGAMLDWSALLITKSGLVAVARGGLGYMLFSIAMTAGRLVGDRVVARLGDRNVLRWGGLLAVAGFVVLLTAPVAVVALSGFVLIGLGACNIVPVLFRLAGAQTAMPAAQAISALSTIGYAGILVGPAGIGGIADAVGLHGAFWMLAGLFALTPLLAGRLTPRPRGLAPQT</sequence>
<comment type="subcellular location">
    <subcellularLocation>
        <location evidence="1">Membrane</location>
        <topology evidence="1">Multi-pass membrane protein</topology>
    </subcellularLocation>
</comment>
<dbReference type="PANTHER" id="PTHR23514:SF13">
    <property type="entry name" value="INNER MEMBRANE PROTEIN YBJJ"/>
    <property type="match status" value="1"/>
</dbReference>
<evidence type="ECO:0000259" key="6">
    <source>
        <dbReference type="PROSITE" id="PS50850"/>
    </source>
</evidence>
<feature type="transmembrane region" description="Helical" evidence="5">
    <location>
        <begin position="75"/>
        <end position="93"/>
    </location>
</feature>
<evidence type="ECO:0000256" key="4">
    <source>
        <dbReference type="ARBA" id="ARBA00023136"/>
    </source>
</evidence>
<reference evidence="8 9" key="1">
    <citation type="submission" date="2017-12" db="EMBL/GenBank/DDBJ databases">
        <title>The genome sequence of Caulobacter flavus CGMCC1 15093.</title>
        <authorList>
            <person name="Gao J."/>
            <person name="Mao X."/>
            <person name="Sun J."/>
        </authorList>
    </citation>
    <scope>NUCLEOTIDE SEQUENCE [LARGE SCALE GENOMIC DNA]</scope>
    <source>
        <strain evidence="8 9">CGMCC1 15093</strain>
    </source>
</reference>
<dbReference type="OrthoDB" id="9810941at2"/>